<dbReference type="EMBL" id="CADEPI010000820">
    <property type="protein sequence ID" value="CAB3388572.1"/>
    <property type="molecule type" value="Genomic_DNA"/>
</dbReference>
<comment type="caution">
    <text evidence="1">The sequence shown here is derived from an EMBL/GenBank/DDBJ whole genome shotgun (WGS) entry which is preliminary data.</text>
</comment>
<organism evidence="1 2">
    <name type="scientific">Cloeon dipterum</name>
    <dbReference type="NCBI Taxonomy" id="197152"/>
    <lineage>
        <taxon>Eukaryota</taxon>
        <taxon>Metazoa</taxon>
        <taxon>Ecdysozoa</taxon>
        <taxon>Arthropoda</taxon>
        <taxon>Hexapoda</taxon>
        <taxon>Insecta</taxon>
        <taxon>Pterygota</taxon>
        <taxon>Palaeoptera</taxon>
        <taxon>Ephemeroptera</taxon>
        <taxon>Pisciforma</taxon>
        <taxon>Baetidae</taxon>
        <taxon>Cloeon</taxon>
    </lineage>
</organism>
<accession>A0A8S1E8L1</accession>
<protein>
    <submittedName>
        <fullName evidence="1">Uncharacterized protein</fullName>
    </submittedName>
</protein>
<sequence>MVYESSCWRRNKGIDRLDQGLTDEKLAIRLTRERCSGQAPKASGTHNLRHDLVLRREVRSQSRFHLVTAGPGVELFDSCLSPYDQVSRDSDQISSRLGFAYEEQRITHTVLLHYALASGVEEIHGHPSEQAGTTLRHPFSMVTIRGVPRVHELDFDTARFNWAIRLTRFERTMGE</sequence>
<evidence type="ECO:0000313" key="2">
    <source>
        <dbReference type="Proteomes" id="UP000494165"/>
    </source>
</evidence>
<proteinExistence type="predicted"/>
<dbReference type="Proteomes" id="UP000494165">
    <property type="component" value="Unassembled WGS sequence"/>
</dbReference>
<dbReference type="AlphaFoldDB" id="A0A8S1E8L1"/>
<reference evidence="1 2" key="1">
    <citation type="submission" date="2020-04" db="EMBL/GenBank/DDBJ databases">
        <authorList>
            <person name="Alioto T."/>
            <person name="Alioto T."/>
            <person name="Gomez Garrido J."/>
        </authorList>
    </citation>
    <scope>NUCLEOTIDE SEQUENCE [LARGE SCALE GENOMIC DNA]</scope>
</reference>
<evidence type="ECO:0000313" key="1">
    <source>
        <dbReference type="EMBL" id="CAB3388572.1"/>
    </source>
</evidence>
<name>A0A8S1E8L1_9INSE</name>
<gene>
    <name evidence="1" type="ORF">CLODIP_2_CD10411</name>
</gene>
<keyword evidence="2" id="KW-1185">Reference proteome</keyword>